<name>A0AAF0Q9K0_SOLVR</name>
<protein>
    <submittedName>
        <fullName evidence="2">Uncharacterized protein</fullName>
    </submittedName>
</protein>
<sequence length="106" mass="12123">MENDRYVPPGNQCPKEPAWKKGSRTEDTLARIYNKVQGSDKVKQCNFKIIDHISNRRFTEVHYADSIGYVESTFRFGVRPGMFSKLGLLLAICRTRSAILVVTAER</sequence>
<dbReference type="EMBL" id="CP133614">
    <property type="protein sequence ID" value="WMV18902.1"/>
    <property type="molecule type" value="Genomic_DNA"/>
</dbReference>
<organism evidence="2 3">
    <name type="scientific">Solanum verrucosum</name>
    <dbReference type="NCBI Taxonomy" id="315347"/>
    <lineage>
        <taxon>Eukaryota</taxon>
        <taxon>Viridiplantae</taxon>
        <taxon>Streptophyta</taxon>
        <taxon>Embryophyta</taxon>
        <taxon>Tracheophyta</taxon>
        <taxon>Spermatophyta</taxon>
        <taxon>Magnoliopsida</taxon>
        <taxon>eudicotyledons</taxon>
        <taxon>Gunneridae</taxon>
        <taxon>Pentapetalae</taxon>
        <taxon>asterids</taxon>
        <taxon>lamiids</taxon>
        <taxon>Solanales</taxon>
        <taxon>Solanaceae</taxon>
        <taxon>Solanoideae</taxon>
        <taxon>Solaneae</taxon>
        <taxon>Solanum</taxon>
    </lineage>
</organism>
<feature type="region of interest" description="Disordered" evidence="1">
    <location>
        <begin position="1"/>
        <end position="20"/>
    </location>
</feature>
<evidence type="ECO:0000313" key="3">
    <source>
        <dbReference type="Proteomes" id="UP001234989"/>
    </source>
</evidence>
<accession>A0AAF0Q9K0</accession>
<proteinExistence type="predicted"/>
<dbReference type="AlphaFoldDB" id="A0AAF0Q9K0"/>
<evidence type="ECO:0000313" key="2">
    <source>
        <dbReference type="EMBL" id="WMV18902.1"/>
    </source>
</evidence>
<evidence type="ECO:0000256" key="1">
    <source>
        <dbReference type="SAM" id="MobiDB-lite"/>
    </source>
</evidence>
<dbReference type="Proteomes" id="UP001234989">
    <property type="component" value="Chromosome 3"/>
</dbReference>
<keyword evidence="3" id="KW-1185">Reference proteome</keyword>
<feature type="non-terminal residue" evidence="2">
    <location>
        <position position="106"/>
    </location>
</feature>
<gene>
    <name evidence="2" type="ORF">MTR67_012287</name>
</gene>
<reference evidence="2" key="1">
    <citation type="submission" date="2023-08" db="EMBL/GenBank/DDBJ databases">
        <title>A de novo genome assembly of Solanum verrucosum Schlechtendal, a Mexican diploid species geographically isolated from the other diploid A-genome species in potato relatives.</title>
        <authorList>
            <person name="Hosaka K."/>
        </authorList>
    </citation>
    <scope>NUCLEOTIDE SEQUENCE</scope>
    <source>
        <tissue evidence="2">Young leaves</tissue>
    </source>
</reference>